<protein>
    <submittedName>
        <fullName evidence="8">1-acyl-sn-glycerol-3-phosphate acyltransferase</fullName>
    </submittedName>
</protein>
<dbReference type="PANTHER" id="PTHR10434:SF64">
    <property type="entry name" value="1-ACYL-SN-GLYCEROL-3-PHOSPHATE ACYLTRANSFERASE-RELATED"/>
    <property type="match status" value="1"/>
</dbReference>
<keyword evidence="6" id="KW-0812">Transmembrane</keyword>
<dbReference type="SUPFAM" id="SSF69593">
    <property type="entry name" value="Glycerol-3-phosphate (1)-acyltransferase"/>
    <property type="match status" value="1"/>
</dbReference>
<dbReference type="Pfam" id="PF01553">
    <property type="entry name" value="Acyltransferase"/>
    <property type="match status" value="1"/>
</dbReference>
<reference evidence="8 10" key="1">
    <citation type="submission" date="2018-08" db="EMBL/GenBank/DDBJ databases">
        <title>Proposal of Muricauda 72 sp.nov. and Muricauda NH166 sp.nov., isolated from seawater.</title>
        <authorList>
            <person name="Cheng H."/>
            <person name="Wu Y.-H."/>
            <person name="Guo L.-L."/>
            <person name="Xu X.-W."/>
        </authorList>
    </citation>
    <scope>NUCLEOTIDE SEQUENCE [LARGE SCALE GENOMIC DNA]</scope>
    <source>
        <strain evidence="8 10">72</strain>
    </source>
</reference>
<keyword evidence="3 8" id="KW-0808">Transferase</keyword>
<comment type="pathway">
    <text evidence="1">Lipid metabolism.</text>
</comment>
<proteinExistence type="predicted"/>
<dbReference type="CDD" id="cd07989">
    <property type="entry name" value="LPLAT_AGPAT-like"/>
    <property type="match status" value="1"/>
</dbReference>
<keyword evidence="2" id="KW-0444">Lipid biosynthesis</keyword>
<accession>A0A3A1NGU4</accession>
<dbReference type="Proteomes" id="UP000321621">
    <property type="component" value="Unassembled WGS sequence"/>
</dbReference>
<evidence type="ECO:0000256" key="1">
    <source>
        <dbReference type="ARBA" id="ARBA00005189"/>
    </source>
</evidence>
<dbReference type="OrthoDB" id="9803035at2"/>
<dbReference type="InterPro" id="IPR002123">
    <property type="entry name" value="Plipid/glycerol_acylTrfase"/>
</dbReference>
<evidence type="ECO:0000313" key="8">
    <source>
        <dbReference type="EMBL" id="RIV44481.1"/>
    </source>
</evidence>
<comment type="caution">
    <text evidence="8">The sequence shown here is derived from an EMBL/GenBank/DDBJ whole genome shotgun (WGS) entry which is preliminary data.</text>
</comment>
<feature type="transmembrane region" description="Helical" evidence="6">
    <location>
        <begin position="46"/>
        <end position="64"/>
    </location>
</feature>
<name>A0A3A1NGU4_9FLAO</name>
<evidence type="ECO:0000313" key="9">
    <source>
        <dbReference type="EMBL" id="TXJ94544.1"/>
    </source>
</evidence>
<evidence type="ECO:0000256" key="6">
    <source>
        <dbReference type="SAM" id="Phobius"/>
    </source>
</evidence>
<evidence type="ECO:0000313" key="11">
    <source>
        <dbReference type="Proteomes" id="UP000321621"/>
    </source>
</evidence>
<dbReference type="GO" id="GO:0006654">
    <property type="term" value="P:phosphatidic acid biosynthetic process"/>
    <property type="evidence" value="ECO:0007669"/>
    <property type="project" value="TreeGrafter"/>
</dbReference>
<dbReference type="PANTHER" id="PTHR10434">
    <property type="entry name" value="1-ACYL-SN-GLYCEROL-3-PHOSPHATE ACYLTRANSFERASE"/>
    <property type="match status" value="1"/>
</dbReference>
<evidence type="ECO:0000256" key="5">
    <source>
        <dbReference type="ARBA" id="ARBA00023315"/>
    </source>
</evidence>
<dbReference type="SMART" id="SM00563">
    <property type="entry name" value="PlsC"/>
    <property type="match status" value="1"/>
</dbReference>
<gene>
    <name evidence="8" type="ORF">D2V05_08940</name>
    <name evidence="9" type="ORF">FQ017_08855</name>
</gene>
<keyword evidence="6" id="KW-1133">Transmembrane helix</keyword>
<evidence type="ECO:0000259" key="7">
    <source>
        <dbReference type="SMART" id="SM00563"/>
    </source>
</evidence>
<evidence type="ECO:0000256" key="4">
    <source>
        <dbReference type="ARBA" id="ARBA00023098"/>
    </source>
</evidence>
<dbReference type="EMBL" id="QXFI01000025">
    <property type="protein sequence ID" value="RIV44481.1"/>
    <property type="molecule type" value="Genomic_DNA"/>
</dbReference>
<sequence>MLKLLSYPLTVLFFICFGLVLVIFHPIQWFCLNVFGYDAHKRSVSILNWFIMLCTGILGTRYKFENTHDIPTDRPLIIVTNHQSMYDIPPIIWFMRKYHPKFVSKIELGKGIPSVSFNLRHSGSALIDRKDPKQSIEELQKLGKYIQKHNRSAVIFPEGTRSRTGAPKPFRTTGLKVLMKNAPSALIIPISINNSWKLLRYGKFPMGLGSYVQFKVHAPVEIQGNADDVIAEVEKQVVSGVNTAS</sequence>
<keyword evidence="6" id="KW-0472">Membrane</keyword>
<keyword evidence="11" id="KW-1185">Reference proteome</keyword>
<dbReference type="EMBL" id="VNWK01000025">
    <property type="protein sequence ID" value="TXJ94544.1"/>
    <property type="molecule type" value="Genomic_DNA"/>
</dbReference>
<keyword evidence="5 8" id="KW-0012">Acyltransferase</keyword>
<keyword evidence="4" id="KW-0443">Lipid metabolism</keyword>
<organism evidence="8 10">
    <name type="scientific">Flagellimonas pelagia</name>
    <dbReference type="NCBI Taxonomy" id="2306998"/>
    <lineage>
        <taxon>Bacteria</taxon>
        <taxon>Pseudomonadati</taxon>
        <taxon>Bacteroidota</taxon>
        <taxon>Flavobacteriia</taxon>
        <taxon>Flavobacteriales</taxon>
        <taxon>Flavobacteriaceae</taxon>
        <taxon>Flagellimonas</taxon>
    </lineage>
</organism>
<dbReference type="GO" id="GO:0003841">
    <property type="term" value="F:1-acylglycerol-3-phosphate O-acyltransferase activity"/>
    <property type="evidence" value="ECO:0007669"/>
    <property type="project" value="TreeGrafter"/>
</dbReference>
<reference evidence="9 11" key="2">
    <citation type="submission" date="2019-07" db="EMBL/GenBank/DDBJ databases">
        <title>Draft genome of two Muricauda strains isolated from deep sea.</title>
        <authorList>
            <person name="Sun C."/>
        </authorList>
    </citation>
    <scope>NUCLEOTIDE SEQUENCE [LARGE SCALE GENOMIC DNA]</scope>
    <source>
        <strain evidence="9 11">72</strain>
    </source>
</reference>
<dbReference type="AlphaFoldDB" id="A0A3A1NGU4"/>
<feature type="transmembrane region" description="Helical" evidence="6">
    <location>
        <begin position="7"/>
        <end position="26"/>
    </location>
</feature>
<feature type="domain" description="Phospholipid/glycerol acyltransferase" evidence="7">
    <location>
        <begin position="76"/>
        <end position="195"/>
    </location>
</feature>
<evidence type="ECO:0000256" key="2">
    <source>
        <dbReference type="ARBA" id="ARBA00022516"/>
    </source>
</evidence>
<evidence type="ECO:0000256" key="3">
    <source>
        <dbReference type="ARBA" id="ARBA00022679"/>
    </source>
</evidence>
<dbReference type="Proteomes" id="UP000266691">
    <property type="component" value="Unassembled WGS sequence"/>
</dbReference>
<dbReference type="RefSeq" id="WP_119647264.1">
    <property type="nucleotide sequence ID" value="NZ_QXFI01000025.1"/>
</dbReference>
<evidence type="ECO:0000313" key="10">
    <source>
        <dbReference type="Proteomes" id="UP000266691"/>
    </source>
</evidence>